<dbReference type="Gene3D" id="2.120.10.80">
    <property type="entry name" value="Kelch-type beta propeller"/>
    <property type="match status" value="1"/>
</dbReference>
<dbReference type="InterPro" id="IPR041667">
    <property type="entry name" value="Cupin_8"/>
</dbReference>
<sequence>MVTLKAAASAPSQIQDDAIMGTNNSSIVSKRSVERLYFPDEPHFFRYFVKKPQRRSPLINRGYWLRWDIHFSLPFFVVLFEPDPLSWQCLSRYPSLCDNVSFVDIDYKELMLKKRDMVNRTPELKEVFTNVEILEGDILLRSDQYLQIGCDLRDLGTLDRALASVFDFEKIEILFVAEVSITYMDAHYADNLIEWASKFQARFCLLEQLLPEGISHPFARSMMAHFQKLKTPLKAVEKYPTLSTQQQRFHARGWQHVSARNLWELWGSPDFLSSRDRMALDAVENFDEYEELALFGCHYVLLVADNINSAAFEHLSRTEIKLGAPVSSIQMEIQYSESPKGCGYRRFAAGLPLKNNRTSVRIGNLGGAGSETRSDSCDIYADNLQVDPHPEAWKSQSCPSKRQCHTITDLGDAGSLLCGGRTSPDNALKDCWLYHKWVDQWERVDDLPSPLYRHQAVNVGHGVLISTGRVSSRAISSGYHLWSRRFGWIECNLHGDVPPPTFGATLLAFDTGMTLDTSTIKRGIVAGGMLADAVVQRGIWEWELDHDAQHPNLRFQRSSLFPDNSEHHQYLARFGANVVNYKNKTYVLGGVIQDTLLGVSDEICAIDAQGSFHTIPRTEDDQAPRPLLVGATITATNNNILIMGGGATCFSFGTFWNKGCYTLNPGSNSDSSDAFGFVKTIAPQAQVIGIQTSVPTKHTSAKLTTVHRMRIMSPEDFDQILQTAVPVILEGLAIGSCTEKWTDEYLKETVGPEREVNSVIVHQSESAYLDFATKNFKYITMGFGKFVDSISNQGKLYLRSLSAQSPTDTPSDLSKDYPTLSADFTLPNELEYVKNNSHSAPLRIAGPVTMWLHYDVMANVLCQIRGRKRLVLFPPHDIMHLGFEPGASSSSINVFEHLQDPCLSVTHPYEAILEPGDILFIPSLWLHTAKPETGVSVAVNVFFRDLKTGYGVGRDVYGNRDLQPYEKGRQDIKKIIKAFDKLPKAAQNFYLHRLAAEFQQKSLNI</sequence>
<dbReference type="EC" id="2.1.1.290" evidence="5"/>
<evidence type="ECO:0000256" key="6">
    <source>
        <dbReference type="ARBA" id="ARBA00018045"/>
    </source>
</evidence>
<keyword evidence="7" id="KW-0489">Methyltransferase</keyword>
<dbReference type="SUPFAM" id="SSF53335">
    <property type="entry name" value="S-adenosyl-L-methionine-dependent methyltransferases"/>
    <property type="match status" value="1"/>
</dbReference>
<dbReference type="GO" id="GO:0008175">
    <property type="term" value="F:tRNA methyltransferase activity"/>
    <property type="evidence" value="ECO:0007669"/>
    <property type="project" value="TreeGrafter"/>
</dbReference>
<dbReference type="UniPathway" id="UPA00375"/>
<dbReference type="Pfam" id="PF13621">
    <property type="entry name" value="Cupin_8"/>
    <property type="match status" value="1"/>
</dbReference>
<evidence type="ECO:0000256" key="13">
    <source>
        <dbReference type="ARBA" id="ARBA00030231"/>
    </source>
</evidence>
<comment type="pathway">
    <text evidence="2">tRNA modification; wybutosine-tRNA(Phe) biosynthesis.</text>
</comment>
<dbReference type="RefSeq" id="XP_031001558.1">
    <property type="nucleotide sequence ID" value="XM_031153406.1"/>
</dbReference>
<protein>
    <recommendedName>
        <fullName evidence="6">tRNA wybutosine-synthesizing protein 4</fullName>
        <ecNumber evidence="5">2.1.1.290</ecNumber>
        <ecNumber evidence="4">2.3.1.231</ecNumber>
    </recommendedName>
    <alternativeName>
        <fullName evidence="13">Leucine carboxyl methyltransferase 2</fullName>
    </alternativeName>
    <alternativeName>
        <fullName evidence="14">tRNA(Phe) (7-(3-amino-3-(methoxycarbonyl)propyl)wyosine(37)-N)-methoxycarbonyltransferase</fullName>
    </alternativeName>
    <alternativeName>
        <fullName evidence="12">tRNA(Phe) (7-(3-amino-3-carboxypropyl)wyosine(37)-O)-methyltransferase</fullName>
    </alternativeName>
</protein>
<keyword evidence="18" id="KW-1185">Reference proteome</keyword>
<dbReference type="AlphaFoldDB" id="A0A8H8QW36"/>
<comment type="catalytic activity">
    <reaction evidence="15">
        <text>7-[(3S)-(3-amino-3-methoxycarbonyl)propyl]wyosine(37) in tRNA(Phe) + S-adenosyl-L-methionine + CO2 = wybutosine(37) in tRNA(Phe) + S-adenosyl-L-homocysteine + 2 H(+)</text>
        <dbReference type="Rhea" id="RHEA:37119"/>
        <dbReference type="Rhea" id="RHEA-COMP:11844"/>
        <dbReference type="Rhea" id="RHEA-COMP:11847"/>
        <dbReference type="ChEBI" id="CHEBI:15378"/>
        <dbReference type="ChEBI" id="CHEBI:16526"/>
        <dbReference type="ChEBI" id="CHEBI:57856"/>
        <dbReference type="ChEBI" id="CHEBI:59789"/>
        <dbReference type="ChEBI" id="CHEBI:73544"/>
        <dbReference type="ChEBI" id="CHEBI:74275"/>
        <dbReference type="EC" id="2.3.1.231"/>
    </reaction>
</comment>
<comment type="caution">
    <text evidence="17">The sequence shown here is derived from an EMBL/GenBank/DDBJ whole genome shotgun (WGS) entry which is preliminary data.</text>
</comment>
<evidence type="ECO:0000256" key="14">
    <source>
        <dbReference type="ARBA" id="ARBA00030847"/>
    </source>
</evidence>
<dbReference type="InterPro" id="IPR029063">
    <property type="entry name" value="SAM-dependent_MTases_sf"/>
</dbReference>
<dbReference type="Gene3D" id="6.10.140.1470">
    <property type="match status" value="1"/>
</dbReference>
<evidence type="ECO:0000256" key="15">
    <source>
        <dbReference type="ARBA" id="ARBA00049250"/>
    </source>
</evidence>
<evidence type="ECO:0000256" key="12">
    <source>
        <dbReference type="ARBA" id="ARBA00029750"/>
    </source>
</evidence>
<comment type="catalytic activity">
    <reaction evidence="1">
        <text>7-[(3S)-3-amino-3-carboxypropyl]wyosine(37) in tRNA(Phe) + S-adenosyl-L-methionine = 7-[(3S)-(3-amino-3-methoxycarbonyl)propyl]wyosine(37) in tRNA(Phe) + S-adenosyl-L-homocysteine</text>
        <dbReference type="Rhea" id="RHEA:36903"/>
        <dbReference type="Rhea" id="RHEA-COMP:10379"/>
        <dbReference type="Rhea" id="RHEA-COMP:11844"/>
        <dbReference type="ChEBI" id="CHEBI:57856"/>
        <dbReference type="ChEBI" id="CHEBI:59789"/>
        <dbReference type="ChEBI" id="CHEBI:73543"/>
        <dbReference type="ChEBI" id="CHEBI:74275"/>
        <dbReference type="EC" id="2.1.1.290"/>
    </reaction>
</comment>
<dbReference type="SUPFAM" id="SSF51197">
    <property type="entry name" value="Clavaminate synthase-like"/>
    <property type="match status" value="1"/>
</dbReference>
<comment type="similarity">
    <text evidence="3">Belongs to the methyltransferase superfamily. LCMT family.</text>
</comment>
<dbReference type="Pfam" id="PF13418">
    <property type="entry name" value="Beta-prop_TYW4"/>
    <property type="match status" value="1"/>
</dbReference>
<comment type="function">
    <text evidence="11">Probable S-adenosyl-L-methionine-dependent methyltransferase that acts as a component of the wybutosine biosynthesis pathway. Wybutosine is a hyper modified guanosine with a tricyclic base found at the 3'-position adjacent to the anticodon of eukaryotic phenylalanine tRNA. May methylate the carboxyl group of leucine residues to form alpha-leucine ester residues.</text>
</comment>
<feature type="domain" description="JmjC" evidence="16">
    <location>
        <begin position="815"/>
        <end position="960"/>
    </location>
</feature>
<dbReference type="PANTHER" id="PTHR46529">
    <property type="entry name" value="TRNA WYBUTOSINE-SYNTHESIZING PROTEIN 4"/>
    <property type="match status" value="1"/>
</dbReference>
<reference evidence="17 18" key="1">
    <citation type="submission" date="2018-05" db="EMBL/GenBank/DDBJ databases">
        <title>Genome sequencing and assembly of the regulated plant pathogen Lachnellula willkommii and related sister species for the development of diagnostic species identification markers.</title>
        <authorList>
            <person name="Giroux E."/>
            <person name="Bilodeau G."/>
        </authorList>
    </citation>
    <scope>NUCLEOTIDE SEQUENCE [LARGE SCALE GENOMIC DNA]</scope>
    <source>
        <strain evidence="17 18">CBS 185.66</strain>
    </source>
</reference>
<dbReference type="EC" id="2.3.1.231" evidence="4"/>
<evidence type="ECO:0000313" key="17">
    <source>
        <dbReference type="EMBL" id="TVY22770.1"/>
    </source>
</evidence>
<evidence type="ECO:0000256" key="1">
    <source>
        <dbReference type="ARBA" id="ARBA00001806"/>
    </source>
</evidence>
<accession>A0A8H8QW36</accession>
<evidence type="ECO:0000256" key="3">
    <source>
        <dbReference type="ARBA" id="ARBA00010703"/>
    </source>
</evidence>
<dbReference type="InterPro" id="IPR015915">
    <property type="entry name" value="Kelch-typ_b-propeller"/>
</dbReference>
<dbReference type="OrthoDB" id="47172at2759"/>
<keyword evidence="9" id="KW-0949">S-adenosyl-L-methionine</keyword>
<name>A0A8H8QW36_9HELO</name>
<evidence type="ECO:0000259" key="16">
    <source>
        <dbReference type="PROSITE" id="PS51184"/>
    </source>
</evidence>
<dbReference type="Gene3D" id="3.40.50.150">
    <property type="entry name" value="Vaccinia Virus protein VP39"/>
    <property type="match status" value="1"/>
</dbReference>
<dbReference type="PANTHER" id="PTHR46529:SF1">
    <property type="entry name" value="TRNA WYBUTOSINE-SYNTHESIZING PROTEIN 4"/>
    <property type="match status" value="1"/>
</dbReference>
<evidence type="ECO:0000256" key="8">
    <source>
        <dbReference type="ARBA" id="ARBA00022679"/>
    </source>
</evidence>
<dbReference type="InterPro" id="IPR003347">
    <property type="entry name" value="JmjC_dom"/>
</dbReference>
<dbReference type="SMART" id="SM00558">
    <property type="entry name" value="JmjC"/>
    <property type="match status" value="1"/>
</dbReference>
<evidence type="ECO:0000256" key="5">
    <source>
        <dbReference type="ARBA" id="ARBA00012779"/>
    </source>
</evidence>
<evidence type="ECO:0000256" key="7">
    <source>
        <dbReference type="ARBA" id="ARBA00022603"/>
    </source>
</evidence>
<evidence type="ECO:0000256" key="2">
    <source>
        <dbReference type="ARBA" id="ARBA00004797"/>
    </source>
</evidence>
<evidence type="ECO:0000256" key="9">
    <source>
        <dbReference type="ARBA" id="ARBA00022691"/>
    </source>
</evidence>
<evidence type="ECO:0000313" key="18">
    <source>
        <dbReference type="Proteomes" id="UP000431533"/>
    </source>
</evidence>
<evidence type="ECO:0000256" key="4">
    <source>
        <dbReference type="ARBA" id="ARBA00012155"/>
    </source>
</evidence>
<dbReference type="PROSITE" id="PS51184">
    <property type="entry name" value="JMJC"/>
    <property type="match status" value="1"/>
</dbReference>
<keyword evidence="10" id="KW-0819">tRNA processing</keyword>
<evidence type="ECO:0000256" key="10">
    <source>
        <dbReference type="ARBA" id="ARBA00022694"/>
    </source>
</evidence>
<evidence type="ECO:0000256" key="11">
    <source>
        <dbReference type="ARBA" id="ARBA00025588"/>
    </source>
</evidence>
<dbReference type="EMBL" id="QGMH01000231">
    <property type="protein sequence ID" value="TVY22770.1"/>
    <property type="molecule type" value="Genomic_DNA"/>
</dbReference>
<dbReference type="FunFam" id="2.60.120.650:FF:000043">
    <property type="entry name" value="tRNA wybutosine-synthesizing protein 4"/>
    <property type="match status" value="1"/>
</dbReference>
<dbReference type="SUPFAM" id="SSF117281">
    <property type="entry name" value="Kelch motif"/>
    <property type="match status" value="1"/>
</dbReference>
<dbReference type="Gene3D" id="2.60.120.650">
    <property type="entry name" value="Cupin"/>
    <property type="match status" value="1"/>
</dbReference>
<dbReference type="GeneID" id="41988684"/>
<dbReference type="GO" id="GO:0030488">
    <property type="term" value="P:tRNA methylation"/>
    <property type="evidence" value="ECO:0007669"/>
    <property type="project" value="TreeGrafter"/>
</dbReference>
<keyword evidence="8" id="KW-0808">Transferase</keyword>
<dbReference type="GO" id="GO:0031591">
    <property type="term" value="P:wybutosine biosynthetic process"/>
    <property type="evidence" value="ECO:0007669"/>
    <property type="project" value="TreeGrafter"/>
</dbReference>
<gene>
    <name evidence="17" type="primary">ppm2</name>
    <name evidence="17" type="ORF">LHYA1_G008486</name>
</gene>
<proteinExistence type="inferred from homology"/>
<dbReference type="Proteomes" id="UP000431533">
    <property type="component" value="Unassembled WGS sequence"/>
</dbReference>
<organism evidence="17 18">
    <name type="scientific">Lachnellula hyalina</name>
    <dbReference type="NCBI Taxonomy" id="1316788"/>
    <lineage>
        <taxon>Eukaryota</taxon>
        <taxon>Fungi</taxon>
        <taxon>Dikarya</taxon>
        <taxon>Ascomycota</taxon>
        <taxon>Pezizomycotina</taxon>
        <taxon>Leotiomycetes</taxon>
        <taxon>Helotiales</taxon>
        <taxon>Lachnaceae</taxon>
        <taxon>Lachnellula</taxon>
    </lineage>
</organism>